<proteinExistence type="inferred from homology"/>
<dbReference type="AlphaFoldDB" id="A0A6L8UYN8"/>
<feature type="transmembrane region" description="Helical" evidence="8">
    <location>
        <begin position="404"/>
        <end position="423"/>
    </location>
</feature>
<dbReference type="InterPro" id="IPR006043">
    <property type="entry name" value="NCS2"/>
</dbReference>
<reference evidence="9 10" key="1">
    <citation type="submission" date="2019-12" db="EMBL/GenBank/DDBJ databases">
        <title>Paenibacillus sp. nov. sp. isolated from soil.</title>
        <authorList>
            <person name="Kim J."/>
            <person name="Jeong S.E."/>
            <person name="Jung H.S."/>
            <person name="Jeon C.O."/>
        </authorList>
    </citation>
    <scope>NUCLEOTIDE SEQUENCE [LARGE SCALE GENOMIC DNA]</scope>
    <source>
        <strain evidence="9 10">5J-6</strain>
    </source>
</reference>
<feature type="transmembrane region" description="Helical" evidence="8">
    <location>
        <begin position="156"/>
        <end position="181"/>
    </location>
</feature>
<comment type="similarity">
    <text evidence="2">Belongs to the nucleobase:cation symporter-2 (NCS2) (TC 2.A.40) family.</text>
</comment>
<feature type="transmembrane region" description="Helical" evidence="8">
    <location>
        <begin position="99"/>
        <end position="116"/>
    </location>
</feature>
<dbReference type="PANTHER" id="PTHR42810">
    <property type="entry name" value="PURINE PERMEASE C1399.01C-RELATED"/>
    <property type="match status" value="1"/>
</dbReference>
<protein>
    <submittedName>
        <fullName evidence="9">Uracil permease</fullName>
    </submittedName>
</protein>
<evidence type="ECO:0000256" key="2">
    <source>
        <dbReference type="ARBA" id="ARBA00008821"/>
    </source>
</evidence>
<gene>
    <name evidence="9" type="primary">uraA</name>
    <name evidence="9" type="ORF">GQF01_08205</name>
</gene>
<evidence type="ECO:0000256" key="3">
    <source>
        <dbReference type="ARBA" id="ARBA00022448"/>
    </source>
</evidence>
<dbReference type="Proteomes" id="UP000481087">
    <property type="component" value="Unassembled WGS sequence"/>
</dbReference>
<dbReference type="PANTHER" id="PTHR42810:SF4">
    <property type="entry name" value="URIC ACID TRANSPORTER UACT"/>
    <property type="match status" value="1"/>
</dbReference>
<evidence type="ECO:0000313" key="9">
    <source>
        <dbReference type="EMBL" id="MZQ82120.1"/>
    </source>
</evidence>
<keyword evidence="7 8" id="KW-0472">Membrane</keyword>
<keyword evidence="3" id="KW-0813">Transport</keyword>
<feature type="transmembrane region" description="Helical" evidence="8">
    <location>
        <begin position="429"/>
        <end position="447"/>
    </location>
</feature>
<evidence type="ECO:0000256" key="4">
    <source>
        <dbReference type="ARBA" id="ARBA00022475"/>
    </source>
</evidence>
<keyword evidence="10" id="KW-1185">Reference proteome</keyword>
<feature type="transmembrane region" description="Helical" evidence="8">
    <location>
        <begin position="220"/>
        <end position="241"/>
    </location>
</feature>
<keyword evidence="6 8" id="KW-1133">Transmembrane helix</keyword>
<feature type="transmembrane region" description="Helical" evidence="8">
    <location>
        <begin position="122"/>
        <end position="144"/>
    </location>
</feature>
<sequence>MIYLLCGEIGKGYRRARFVIRYRTRRNRKGVYTVSRIIQVDERPSLGESIPLSLQHLFAMFGSTVLVPILFHVDPATILLMNGIGTLLYIFITRGKIPAFLGSSFAFLSPVFVVLGQKGYSAALGGFLVVGLIFTIIAILIRFVGTRWIDVVFPPAAMGAIVSVIGLELVPTAASMAGIIAPADAKEAWVPDMTVITVSIFTFLIGVVGSIVFRGLLKVIPILVAIILGYVLAAFLGLVHIKETLSAAQWLKLPTFYSPTFDWASILIIAPAALVVIAEHIGHLIVTSNMVGKDLSKDPGLSRSLLGNGISTMLSSLVGSTPNTTYGENIGVMAISRVYSVWVIGGAAILAVVLSFVGKISALIQTIPTPVMGGVSMLLFGIIAASGIRMLVETKVDYSKPINLILTTTVLVIGLSGATLKLGHFELKGMALATIVAIVLSLFFKLLDKLKLTNE</sequence>
<comment type="caution">
    <text evidence="9">The sequence shown here is derived from an EMBL/GenBank/DDBJ whole genome shotgun (WGS) entry which is preliminary data.</text>
</comment>
<dbReference type="EMBL" id="WTUZ01000010">
    <property type="protein sequence ID" value="MZQ82120.1"/>
    <property type="molecule type" value="Genomic_DNA"/>
</dbReference>
<evidence type="ECO:0000256" key="1">
    <source>
        <dbReference type="ARBA" id="ARBA00004651"/>
    </source>
</evidence>
<feature type="transmembrane region" description="Helical" evidence="8">
    <location>
        <begin position="193"/>
        <end position="213"/>
    </location>
</feature>
<keyword evidence="4" id="KW-1003">Cell membrane</keyword>
<dbReference type="NCBIfam" id="TIGR00801">
    <property type="entry name" value="ncs2"/>
    <property type="match status" value="1"/>
</dbReference>
<name>A0A6L8UYN8_9BACL</name>
<dbReference type="InterPro" id="IPR006042">
    <property type="entry name" value="Xan_ur_permease"/>
</dbReference>
<comment type="subcellular location">
    <subcellularLocation>
        <location evidence="1">Cell membrane</location>
        <topology evidence="1">Multi-pass membrane protein</topology>
    </subcellularLocation>
</comment>
<evidence type="ECO:0000256" key="5">
    <source>
        <dbReference type="ARBA" id="ARBA00022692"/>
    </source>
</evidence>
<dbReference type="GO" id="GO:0042907">
    <property type="term" value="F:xanthine transmembrane transporter activity"/>
    <property type="evidence" value="ECO:0007669"/>
    <property type="project" value="TreeGrafter"/>
</dbReference>
<dbReference type="NCBIfam" id="NF007995">
    <property type="entry name" value="PRK10720.1"/>
    <property type="match status" value="1"/>
</dbReference>
<dbReference type="PROSITE" id="PS01116">
    <property type="entry name" value="XANTH_URACIL_PERMASE"/>
    <property type="match status" value="1"/>
</dbReference>
<evidence type="ECO:0000256" key="7">
    <source>
        <dbReference type="ARBA" id="ARBA00023136"/>
    </source>
</evidence>
<dbReference type="GO" id="GO:0005886">
    <property type="term" value="C:plasma membrane"/>
    <property type="evidence" value="ECO:0007669"/>
    <property type="project" value="UniProtKB-SubCell"/>
</dbReference>
<feature type="transmembrane region" description="Helical" evidence="8">
    <location>
        <begin position="370"/>
        <end position="392"/>
    </location>
</feature>
<feature type="transmembrane region" description="Helical" evidence="8">
    <location>
        <begin position="261"/>
        <end position="286"/>
    </location>
</feature>
<evidence type="ECO:0000313" key="10">
    <source>
        <dbReference type="Proteomes" id="UP000481087"/>
    </source>
</evidence>
<evidence type="ECO:0000256" key="8">
    <source>
        <dbReference type="SAM" id="Phobius"/>
    </source>
</evidence>
<accession>A0A6L8UYN8</accession>
<evidence type="ECO:0000256" key="6">
    <source>
        <dbReference type="ARBA" id="ARBA00022989"/>
    </source>
</evidence>
<organism evidence="9 10">
    <name type="scientific">Paenibacillus silvestris</name>
    <dbReference type="NCBI Taxonomy" id="2606219"/>
    <lineage>
        <taxon>Bacteria</taxon>
        <taxon>Bacillati</taxon>
        <taxon>Bacillota</taxon>
        <taxon>Bacilli</taxon>
        <taxon>Bacillales</taxon>
        <taxon>Paenibacillaceae</taxon>
        <taxon>Paenibacillus</taxon>
    </lineage>
</organism>
<feature type="transmembrane region" description="Helical" evidence="8">
    <location>
        <begin position="76"/>
        <end position="92"/>
    </location>
</feature>
<feature type="transmembrane region" description="Helical" evidence="8">
    <location>
        <begin position="339"/>
        <end position="364"/>
    </location>
</feature>
<dbReference type="Pfam" id="PF00860">
    <property type="entry name" value="Xan_ur_permease"/>
    <property type="match status" value="1"/>
</dbReference>
<keyword evidence="5 8" id="KW-0812">Transmembrane</keyword>